<dbReference type="AlphaFoldDB" id="A0A0E9RGE2"/>
<dbReference type="EMBL" id="GBXM01081164">
    <property type="protein sequence ID" value="JAH27413.1"/>
    <property type="molecule type" value="Transcribed_RNA"/>
</dbReference>
<reference evidence="1" key="1">
    <citation type="submission" date="2014-11" db="EMBL/GenBank/DDBJ databases">
        <authorList>
            <person name="Amaro Gonzalez C."/>
        </authorList>
    </citation>
    <scope>NUCLEOTIDE SEQUENCE</scope>
</reference>
<reference evidence="1" key="2">
    <citation type="journal article" date="2015" name="Fish Shellfish Immunol.">
        <title>Early steps in the European eel (Anguilla anguilla)-Vibrio vulnificus interaction in the gills: Role of the RtxA13 toxin.</title>
        <authorList>
            <person name="Callol A."/>
            <person name="Pajuelo D."/>
            <person name="Ebbesson L."/>
            <person name="Teles M."/>
            <person name="MacKenzie S."/>
            <person name="Amaro C."/>
        </authorList>
    </citation>
    <scope>NUCLEOTIDE SEQUENCE</scope>
</reference>
<name>A0A0E9RGE2_ANGAN</name>
<protein>
    <submittedName>
        <fullName evidence="1">Uncharacterized protein</fullName>
    </submittedName>
</protein>
<evidence type="ECO:0000313" key="1">
    <source>
        <dbReference type="EMBL" id="JAH27413.1"/>
    </source>
</evidence>
<proteinExistence type="predicted"/>
<accession>A0A0E9RGE2</accession>
<sequence length="42" mass="4667">MTRGFILVVHTGKNCCSALNSFAKIEKCNTYTLPCHMCHCSC</sequence>
<organism evidence="1">
    <name type="scientific">Anguilla anguilla</name>
    <name type="common">European freshwater eel</name>
    <name type="synonym">Muraena anguilla</name>
    <dbReference type="NCBI Taxonomy" id="7936"/>
    <lineage>
        <taxon>Eukaryota</taxon>
        <taxon>Metazoa</taxon>
        <taxon>Chordata</taxon>
        <taxon>Craniata</taxon>
        <taxon>Vertebrata</taxon>
        <taxon>Euteleostomi</taxon>
        <taxon>Actinopterygii</taxon>
        <taxon>Neopterygii</taxon>
        <taxon>Teleostei</taxon>
        <taxon>Anguilliformes</taxon>
        <taxon>Anguillidae</taxon>
        <taxon>Anguilla</taxon>
    </lineage>
</organism>